<evidence type="ECO:0000313" key="4">
    <source>
        <dbReference type="Proteomes" id="UP001500171"/>
    </source>
</evidence>
<reference evidence="4" key="1">
    <citation type="journal article" date="2019" name="Int. J. Syst. Evol. Microbiol.">
        <title>The Global Catalogue of Microorganisms (GCM) 10K type strain sequencing project: providing services to taxonomists for standard genome sequencing and annotation.</title>
        <authorList>
            <consortium name="The Broad Institute Genomics Platform"/>
            <consortium name="The Broad Institute Genome Sequencing Center for Infectious Disease"/>
            <person name="Wu L."/>
            <person name="Ma J."/>
        </authorList>
    </citation>
    <scope>NUCLEOTIDE SEQUENCE [LARGE SCALE GENOMIC DNA]</scope>
    <source>
        <strain evidence="4">JCM 18050</strain>
    </source>
</reference>
<dbReference type="PIRSF" id="PIRSF006054">
    <property type="entry name" value="UCP006054"/>
    <property type="match status" value="1"/>
</dbReference>
<dbReference type="EMBL" id="BAABHY010000005">
    <property type="protein sequence ID" value="GAA5112402.1"/>
    <property type="molecule type" value="Genomic_DNA"/>
</dbReference>
<organism evidence="3 4">
    <name type="scientific">Orbus sasakiae</name>
    <dbReference type="NCBI Taxonomy" id="1078475"/>
    <lineage>
        <taxon>Bacteria</taxon>
        <taxon>Pseudomonadati</taxon>
        <taxon>Pseudomonadota</taxon>
        <taxon>Gammaproteobacteria</taxon>
        <taxon>Orbales</taxon>
        <taxon>Orbaceae</taxon>
        <taxon>Orbus</taxon>
    </lineage>
</organism>
<dbReference type="InterPro" id="IPR005130">
    <property type="entry name" value="Ser_deHydtase-like_asu"/>
</dbReference>
<feature type="domain" description="Serine dehydratase-like alpha subunit" evidence="2">
    <location>
        <begin position="88"/>
        <end position="423"/>
    </location>
</feature>
<evidence type="ECO:0000256" key="1">
    <source>
        <dbReference type="HAMAP-Rule" id="MF_01845"/>
    </source>
</evidence>
<name>A0ABP9N999_9GAMM</name>
<protein>
    <recommendedName>
        <fullName evidence="1">UPF0597 protein GCM10023211_18980</fullName>
    </recommendedName>
</protein>
<proteinExistence type="inferred from homology"/>
<dbReference type="RefSeq" id="WP_345491557.1">
    <property type="nucleotide sequence ID" value="NZ_BAABHY010000005.1"/>
</dbReference>
<dbReference type="PANTHER" id="PTHR30501:SF2">
    <property type="entry name" value="UPF0597 PROTEIN YHAM"/>
    <property type="match status" value="1"/>
</dbReference>
<comment type="similarity">
    <text evidence="1">Belongs to the UPF0597 family.</text>
</comment>
<gene>
    <name evidence="3" type="primary">cyuA</name>
    <name evidence="3" type="ORF">GCM10023211_18980</name>
</gene>
<keyword evidence="4" id="KW-1185">Reference proteome</keyword>
<dbReference type="HAMAP" id="MF_01845">
    <property type="entry name" value="UPF0597"/>
    <property type="match status" value="1"/>
</dbReference>
<sequence length="437" mass="46090">MKQALWPQLIELVKQHVKPALGCTEPVSVALASAIARHHLSMTPDHIDVKLSPNLYKNCMGVIVPGTGVAGANIAAAVGALGGNHEGGLEVLKDLLPQTVEHAKALVAADKVSVSIANDCHKALYVEVTLTANGQTALVIIEDGHINVTTIKRNDKTIFALAEKAAIESCDLIKSQGISFKDIFEFSLHVPFDDIAFILQAKTLNNRLSEEGLQNVYAMQIGKNLQAQQQTGLLDSGLLSNIIIRSSAASDARMGGAVFPAMSNSGSGNQGIAATMPVVVVAEKFAANDDEKLARALILSHLSAIYIHLKLPALSAFCAVSTASMGAATAIAWLITGKYDVAEKAITNMIGDISGVFCDGASSSCALKVSTASATAYKAVLLAMNNSVATESDGIVSQDIESTINNLCYIASQGMQHTDQLIIQTMYEKHKSKQQPV</sequence>
<evidence type="ECO:0000259" key="2">
    <source>
        <dbReference type="Pfam" id="PF03313"/>
    </source>
</evidence>
<dbReference type="Proteomes" id="UP001500171">
    <property type="component" value="Unassembled WGS sequence"/>
</dbReference>
<evidence type="ECO:0000313" key="3">
    <source>
        <dbReference type="EMBL" id="GAA5112402.1"/>
    </source>
</evidence>
<dbReference type="PANTHER" id="PTHR30501">
    <property type="entry name" value="UPF0597 PROTEIN YHAM"/>
    <property type="match status" value="1"/>
</dbReference>
<accession>A0ABP9N999</accession>
<comment type="caution">
    <text evidence="3">The sequence shown here is derived from an EMBL/GenBank/DDBJ whole genome shotgun (WGS) entry which is preliminary data.</text>
</comment>
<dbReference type="InterPro" id="IPR021144">
    <property type="entry name" value="UPF0597"/>
</dbReference>
<dbReference type="Pfam" id="PF03313">
    <property type="entry name" value="SDH_alpha"/>
    <property type="match status" value="1"/>
</dbReference>